<proteinExistence type="predicted"/>
<name>A0ABV0KT50_9CYAN</name>
<organism evidence="1 2">
    <name type="scientific">Stenomitos frigidus AS-A4</name>
    <dbReference type="NCBI Taxonomy" id="2933935"/>
    <lineage>
        <taxon>Bacteria</taxon>
        <taxon>Bacillati</taxon>
        <taxon>Cyanobacteriota</taxon>
        <taxon>Cyanophyceae</taxon>
        <taxon>Leptolyngbyales</taxon>
        <taxon>Leptolyngbyaceae</taxon>
        <taxon>Stenomitos</taxon>
    </lineage>
</organism>
<accession>A0ABV0KT50</accession>
<reference evidence="1 2" key="1">
    <citation type="submission" date="2022-04" db="EMBL/GenBank/DDBJ databases">
        <title>Positive selection, recombination, and allopatry shape intraspecific diversity of widespread and dominant cyanobacteria.</title>
        <authorList>
            <person name="Wei J."/>
            <person name="Shu W."/>
            <person name="Hu C."/>
        </authorList>
    </citation>
    <scope>NUCLEOTIDE SEQUENCE [LARGE SCALE GENOMIC DNA]</scope>
    <source>
        <strain evidence="1 2">AS-A4</strain>
    </source>
</reference>
<protein>
    <submittedName>
        <fullName evidence="1">Uncharacterized protein</fullName>
    </submittedName>
</protein>
<dbReference type="Proteomes" id="UP001476950">
    <property type="component" value="Unassembled WGS sequence"/>
</dbReference>
<dbReference type="EMBL" id="JAMPLM010000036">
    <property type="protein sequence ID" value="MEP1061515.1"/>
    <property type="molecule type" value="Genomic_DNA"/>
</dbReference>
<keyword evidence="2" id="KW-1185">Reference proteome</keyword>
<comment type="caution">
    <text evidence="1">The sequence shown here is derived from an EMBL/GenBank/DDBJ whole genome shotgun (WGS) entry which is preliminary data.</text>
</comment>
<evidence type="ECO:0000313" key="2">
    <source>
        <dbReference type="Proteomes" id="UP001476950"/>
    </source>
</evidence>
<dbReference type="RefSeq" id="WP_190446794.1">
    <property type="nucleotide sequence ID" value="NZ_JAMPLM010000036.1"/>
</dbReference>
<sequence length="560" mass="62115">MEDMRLSDYKKALCAHFEANSSFELRQSEKWQQFAQENEIHELGRLNDWKRAYEAVFLATSNSETDTISESEASSEDVAIEVVSYRRWDIEASQAVPEDLASFTELQNQEGQSVGALLQYSPIQSQALIDHFRSLSLHSSKPWHQGQLSSAIVDQLGATSSLVATGLQAGQLMRVIGPPELVAGLANGAYKMVQTATGSIGTVSATGGKFVGQLRFAQASTLPILAPVLAFQVLHMIVGTQQLNQINQRLANMERTLQALHIRQEAQILGEIHYAINVLDDILEERVQTGVFTADASNRLALVEKSILSILERNRLLVESFREKAKQAKSRNGKKGARNAAELLKSDGSQAIHDMQCLVGLIAADLKLEQALILLAMQNNPADVARRQERIGSKMQSHQQAIANLPSIEEIKRHAQVCLQSMKWWEKIIDFGQTSGEVQNPEFLKLQDVKPQFAALQPSLKGYVFWKDEEGTHVFAMSGDDLQIQPTGANGKAQKALEAKIKDYISPGKSYRLLLPESDISVRVSVEREVEPGLWFGRHPSQIGETNFLLRHVDYAPVNA</sequence>
<gene>
    <name evidence="1" type="ORF">NDI38_24250</name>
</gene>
<evidence type="ECO:0000313" key="1">
    <source>
        <dbReference type="EMBL" id="MEP1061515.1"/>
    </source>
</evidence>